<evidence type="ECO:0000313" key="2">
    <source>
        <dbReference type="Proteomes" id="UP000176288"/>
    </source>
</evidence>
<reference evidence="1 2" key="1">
    <citation type="submission" date="2016-10" db="EMBL/GenBank/DDBJ databases">
        <title>Actinomyces aegypiusis sp. nov., isolated from the Aegypius monachus in Qinghai Tibet Plateau China.</title>
        <authorList>
            <person name="Wang Y."/>
        </authorList>
    </citation>
    <scope>NUCLEOTIDE SEQUENCE [LARGE SCALE GENOMIC DNA]</scope>
    <source>
        <strain evidence="1 2">VUL4_3</strain>
    </source>
</reference>
<proteinExistence type="predicted"/>
<name>A0A1D9MJH6_9ACTO</name>
<dbReference type="Proteomes" id="UP000176288">
    <property type="component" value="Chromosome"/>
</dbReference>
<keyword evidence="2" id="KW-1185">Reference proteome</keyword>
<gene>
    <name evidence="1" type="ORF">BK816_02680</name>
</gene>
<dbReference type="AlphaFoldDB" id="A0A1D9MJH6"/>
<organism evidence="1 2">
    <name type="scientific">Boudabousia tangfeifanii</name>
    <dbReference type="NCBI Taxonomy" id="1912795"/>
    <lineage>
        <taxon>Bacteria</taxon>
        <taxon>Bacillati</taxon>
        <taxon>Actinomycetota</taxon>
        <taxon>Actinomycetes</taxon>
        <taxon>Actinomycetales</taxon>
        <taxon>Actinomycetaceae</taxon>
        <taxon>Boudabousia</taxon>
    </lineage>
</organism>
<evidence type="ECO:0000313" key="1">
    <source>
        <dbReference type="EMBL" id="AOZ72339.1"/>
    </source>
</evidence>
<sequence>MTVDAMNEVMINFKRQKRTKLASLVAVGVLCVGLAGCGGSAASSSTDGVSKEEVSQGIVKIYIKENAKAVPQADFKKVGDCVAEEVDGKISEESKMRIAQGHDIMPNEKDYDVIYKATTKCVEKVRG</sequence>
<accession>A0A1D9MJH6</accession>
<dbReference type="KEGG" id="avu:BK816_02680"/>
<protein>
    <submittedName>
        <fullName evidence="1">Uncharacterized protein</fullName>
    </submittedName>
</protein>
<dbReference type="EMBL" id="CP017812">
    <property type="protein sequence ID" value="AOZ72339.1"/>
    <property type="molecule type" value="Genomic_DNA"/>
</dbReference>